<dbReference type="PANTHER" id="PTHR36616:SF5">
    <property type="entry name" value="DIS3-EXONUCLEASE-LIKE PROTEIN"/>
    <property type="match status" value="1"/>
</dbReference>
<dbReference type="Gramene" id="RZC75350">
    <property type="protein sequence ID" value="RZC75350"/>
    <property type="gene ID" value="C5167_050826"/>
</dbReference>
<accession>A0A4Y7KSL5</accession>
<organism evidence="2 3">
    <name type="scientific">Papaver somniferum</name>
    <name type="common">Opium poppy</name>
    <dbReference type="NCBI Taxonomy" id="3469"/>
    <lineage>
        <taxon>Eukaryota</taxon>
        <taxon>Viridiplantae</taxon>
        <taxon>Streptophyta</taxon>
        <taxon>Embryophyta</taxon>
        <taxon>Tracheophyta</taxon>
        <taxon>Spermatophyta</taxon>
        <taxon>Magnoliopsida</taxon>
        <taxon>Ranunculales</taxon>
        <taxon>Papaveraceae</taxon>
        <taxon>Papaveroideae</taxon>
        <taxon>Papaver</taxon>
    </lineage>
</organism>
<keyword evidence="1" id="KW-0732">Signal</keyword>
<dbReference type="EMBL" id="CM010722">
    <property type="protein sequence ID" value="RZC75350.1"/>
    <property type="molecule type" value="Genomic_DNA"/>
</dbReference>
<dbReference type="STRING" id="3469.A0A4Y7KSL5"/>
<evidence type="ECO:0000313" key="3">
    <source>
        <dbReference type="Proteomes" id="UP000316621"/>
    </source>
</evidence>
<dbReference type="AlphaFoldDB" id="A0A4Y7KSL5"/>
<evidence type="ECO:0008006" key="4">
    <source>
        <dbReference type="Google" id="ProtNLM"/>
    </source>
</evidence>
<feature type="signal peptide" evidence="1">
    <location>
        <begin position="1"/>
        <end position="24"/>
    </location>
</feature>
<dbReference type="Proteomes" id="UP000316621">
    <property type="component" value="Chromosome 8"/>
</dbReference>
<dbReference type="PANTHER" id="PTHR36616">
    <property type="entry name" value="BNAC07G32700D PROTEIN"/>
    <property type="match status" value="1"/>
</dbReference>
<proteinExistence type="predicted"/>
<sequence>MLQFFFAVAFSAVPLTLYVPPVRSLNLFVETMETALRHTTLYANRVYPRLRHACLRILASVRRFSRSSKADIVAVVGESGGVRNDNALPIFILAPT</sequence>
<feature type="chain" id="PRO_5021251271" description="Secreted protein" evidence="1">
    <location>
        <begin position="25"/>
        <end position="96"/>
    </location>
</feature>
<name>A0A4Y7KSL5_PAPSO</name>
<evidence type="ECO:0000256" key="1">
    <source>
        <dbReference type="SAM" id="SignalP"/>
    </source>
</evidence>
<keyword evidence="3" id="KW-1185">Reference proteome</keyword>
<reference evidence="2 3" key="1">
    <citation type="journal article" date="2018" name="Science">
        <title>The opium poppy genome and morphinan production.</title>
        <authorList>
            <person name="Guo L."/>
            <person name="Winzer T."/>
            <person name="Yang X."/>
            <person name="Li Y."/>
            <person name="Ning Z."/>
            <person name="He Z."/>
            <person name="Teodor R."/>
            <person name="Lu Y."/>
            <person name="Bowser T.A."/>
            <person name="Graham I.A."/>
            <person name="Ye K."/>
        </authorList>
    </citation>
    <scope>NUCLEOTIDE SEQUENCE [LARGE SCALE GENOMIC DNA]</scope>
    <source>
        <strain evidence="3">cv. HN1</strain>
        <tissue evidence="2">Leaves</tissue>
    </source>
</reference>
<evidence type="ECO:0000313" key="2">
    <source>
        <dbReference type="EMBL" id="RZC75350.1"/>
    </source>
</evidence>
<protein>
    <recommendedName>
        <fullName evidence="4">Secreted protein</fullName>
    </recommendedName>
</protein>
<dbReference type="OMA" id="GGVRNDN"/>
<gene>
    <name evidence="2" type="ORF">C5167_050826</name>
</gene>